<keyword evidence="2" id="KW-1185">Reference proteome</keyword>
<protein>
    <recommendedName>
        <fullName evidence="3">Thiamine biosynthesis protein ThiS</fullName>
    </recommendedName>
</protein>
<dbReference type="AlphaFoldDB" id="A0A0D2GCD4"/>
<comment type="caution">
    <text evidence="1">The sequence shown here is derived from an EMBL/GenBank/DDBJ whole genome shotgun (WGS) entry which is preliminary data.</text>
</comment>
<dbReference type="Proteomes" id="UP000032233">
    <property type="component" value="Unassembled WGS sequence"/>
</dbReference>
<evidence type="ECO:0000313" key="1">
    <source>
        <dbReference type="EMBL" id="KIX12542.1"/>
    </source>
</evidence>
<name>A0A0D2GCD4_9BACT</name>
<dbReference type="RefSeq" id="WP_044350432.1">
    <property type="nucleotide sequence ID" value="NZ_AZAC01000029.1"/>
</dbReference>
<dbReference type="InterPro" id="IPR016155">
    <property type="entry name" value="Mopterin_synth/thiamin_S_b"/>
</dbReference>
<dbReference type="InterPro" id="IPR012675">
    <property type="entry name" value="Beta-grasp_dom_sf"/>
</dbReference>
<dbReference type="STRING" id="1429043.X474_18230"/>
<dbReference type="OrthoDB" id="5422308at2"/>
<dbReference type="Gene3D" id="3.10.20.30">
    <property type="match status" value="1"/>
</dbReference>
<dbReference type="InterPro" id="IPR003749">
    <property type="entry name" value="ThiS/MoaD-like"/>
</dbReference>
<dbReference type="SUPFAM" id="SSF54285">
    <property type="entry name" value="MoaD/ThiS"/>
    <property type="match status" value="1"/>
</dbReference>
<organism evidence="1 2">
    <name type="scientific">Dethiosulfatarculus sandiegensis</name>
    <dbReference type="NCBI Taxonomy" id="1429043"/>
    <lineage>
        <taxon>Bacteria</taxon>
        <taxon>Pseudomonadati</taxon>
        <taxon>Thermodesulfobacteriota</taxon>
        <taxon>Desulfarculia</taxon>
        <taxon>Desulfarculales</taxon>
        <taxon>Desulfarculaceae</taxon>
        <taxon>Dethiosulfatarculus</taxon>
    </lineage>
</organism>
<sequence>MEIMINGFWEEVRQGITLYQAIELFEPGHPELIVELNGRFVHFREYKERVLSPGDRLELILAAFGG</sequence>
<gene>
    <name evidence="1" type="ORF">X474_18230</name>
</gene>
<evidence type="ECO:0000313" key="2">
    <source>
        <dbReference type="Proteomes" id="UP000032233"/>
    </source>
</evidence>
<reference evidence="1 2" key="1">
    <citation type="submission" date="2013-11" db="EMBL/GenBank/DDBJ databases">
        <title>Metagenomic analysis of a methanogenic consortium involved in long chain n-alkane degradation.</title>
        <authorList>
            <person name="Davidova I.A."/>
            <person name="Callaghan A.V."/>
            <person name="Wawrik B."/>
            <person name="Pruitt S."/>
            <person name="Marks C."/>
            <person name="Duncan K.E."/>
            <person name="Suflita J.M."/>
        </authorList>
    </citation>
    <scope>NUCLEOTIDE SEQUENCE [LARGE SCALE GENOMIC DNA]</scope>
    <source>
        <strain evidence="1 2">SPR</strain>
    </source>
</reference>
<accession>A0A0D2GCD4</accession>
<evidence type="ECO:0008006" key="3">
    <source>
        <dbReference type="Google" id="ProtNLM"/>
    </source>
</evidence>
<dbReference type="Pfam" id="PF02597">
    <property type="entry name" value="ThiS"/>
    <property type="match status" value="1"/>
</dbReference>
<dbReference type="EMBL" id="AZAC01000029">
    <property type="protein sequence ID" value="KIX12542.1"/>
    <property type="molecule type" value="Genomic_DNA"/>
</dbReference>
<proteinExistence type="predicted"/>
<dbReference type="InParanoid" id="A0A0D2GCD4"/>